<dbReference type="EC" id="2.3.2.27" evidence="4"/>
<name>A0AAW1FPU3_ZOAVI</name>
<feature type="compositionally biased region" description="Polar residues" evidence="13">
    <location>
        <begin position="380"/>
        <end position="391"/>
    </location>
</feature>
<dbReference type="Pfam" id="PF24812">
    <property type="entry name" value="WHD_TTC3"/>
    <property type="match status" value="1"/>
</dbReference>
<dbReference type="Pfam" id="PF24905">
    <property type="entry name" value="TTC3_9th"/>
    <property type="match status" value="1"/>
</dbReference>
<keyword evidence="9" id="KW-0862">Zinc</keyword>
<dbReference type="Gene3D" id="1.25.40.10">
    <property type="entry name" value="Tetratricopeptide repeat domain"/>
    <property type="match status" value="1"/>
</dbReference>
<dbReference type="PROSITE" id="PS50005">
    <property type="entry name" value="TPR"/>
    <property type="match status" value="2"/>
</dbReference>
<proteinExistence type="predicted"/>
<comment type="caution">
    <text evidence="15">The sequence shown here is derived from an EMBL/GenBank/DDBJ whole genome shotgun (WGS) entry which is preliminary data.</text>
</comment>
<dbReference type="Pfam" id="PF13639">
    <property type="entry name" value="zf-RING_2"/>
    <property type="match status" value="1"/>
</dbReference>
<evidence type="ECO:0000256" key="3">
    <source>
        <dbReference type="ARBA" id="ARBA00004906"/>
    </source>
</evidence>
<feature type="region of interest" description="Disordered" evidence="13">
    <location>
        <begin position="1482"/>
        <end position="1534"/>
    </location>
</feature>
<dbReference type="InterPro" id="IPR056872">
    <property type="entry name" value="TTC3/DZIP3-like_helical"/>
</dbReference>
<evidence type="ECO:0000256" key="2">
    <source>
        <dbReference type="ARBA" id="ARBA00004496"/>
    </source>
</evidence>
<accession>A0AAW1FPU3</accession>
<keyword evidence="6" id="KW-0808">Transferase</keyword>
<protein>
    <recommendedName>
        <fullName evidence="4">RING-type E3 ubiquitin transferase</fullName>
        <ecNumber evidence="4">2.3.2.27</ecNumber>
    </recommendedName>
</protein>
<evidence type="ECO:0000256" key="4">
    <source>
        <dbReference type="ARBA" id="ARBA00012483"/>
    </source>
</evidence>
<evidence type="ECO:0000256" key="8">
    <source>
        <dbReference type="ARBA" id="ARBA00022771"/>
    </source>
</evidence>
<keyword evidence="11" id="KW-0802">TPR repeat</keyword>
<dbReference type="GO" id="GO:0005737">
    <property type="term" value="C:cytoplasm"/>
    <property type="evidence" value="ECO:0007669"/>
    <property type="project" value="UniProtKB-SubCell"/>
</dbReference>
<evidence type="ECO:0000256" key="9">
    <source>
        <dbReference type="ARBA" id="ARBA00022833"/>
    </source>
</evidence>
<feature type="repeat" description="TPR" evidence="11">
    <location>
        <begin position="511"/>
        <end position="544"/>
    </location>
</feature>
<comment type="subcellular location">
    <subcellularLocation>
        <location evidence="2">Cytoplasm</location>
    </subcellularLocation>
</comment>
<feature type="compositionally biased region" description="Basic and acidic residues" evidence="13">
    <location>
        <begin position="338"/>
        <end position="350"/>
    </location>
</feature>
<reference evidence="15 16" key="1">
    <citation type="journal article" date="2024" name="Genome Biol. Evol.">
        <title>Chromosome-level genome assembly of the viviparous eelpout Zoarces viviparus.</title>
        <authorList>
            <person name="Fuhrmann N."/>
            <person name="Brasseur M.V."/>
            <person name="Bakowski C.E."/>
            <person name="Podsiadlowski L."/>
            <person name="Prost S."/>
            <person name="Krehenwinkel H."/>
            <person name="Mayer C."/>
        </authorList>
    </citation>
    <scope>NUCLEOTIDE SEQUENCE [LARGE SCALE GENOMIC DNA]</scope>
    <source>
        <strain evidence="15">NO-MEL_2022_Ind0_liver</strain>
    </source>
</reference>
<evidence type="ECO:0000256" key="1">
    <source>
        <dbReference type="ARBA" id="ARBA00000900"/>
    </source>
</evidence>
<comment type="catalytic activity">
    <reaction evidence="1">
        <text>S-ubiquitinyl-[E2 ubiquitin-conjugating enzyme]-L-cysteine + [acceptor protein]-L-lysine = [E2 ubiquitin-conjugating enzyme]-L-cysteine + N(6)-ubiquitinyl-[acceptor protein]-L-lysine.</text>
        <dbReference type="EC" id="2.3.2.27"/>
    </reaction>
</comment>
<keyword evidence="8 10" id="KW-0863">Zinc-finger</keyword>
<dbReference type="SMART" id="SM00184">
    <property type="entry name" value="RING"/>
    <property type="match status" value="1"/>
</dbReference>
<evidence type="ECO:0000313" key="16">
    <source>
        <dbReference type="Proteomes" id="UP001488805"/>
    </source>
</evidence>
<keyword evidence="5" id="KW-0963">Cytoplasm</keyword>
<evidence type="ECO:0000256" key="7">
    <source>
        <dbReference type="ARBA" id="ARBA00022723"/>
    </source>
</evidence>
<keyword evidence="12" id="KW-0175">Coiled coil</keyword>
<evidence type="ECO:0000256" key="11">
    <source>
        <dbReference type="PROSITE-ProRule" id="PRU00339"/>
    </source>
</evidence>
<evidence type="ECO:0000256" key="6">
    <source>
        <dbReference type="ARBA" id="ARBA00022679"/>
    </source>
</evidence>
<evidence type="ECO:0000256" key="5">
    <source>
        <dbReference type="ARBA" id="ARBA00022490"/>
    </source>
</evidence>
<dbReference type="InterPro" id="IPR056870">
    <property type="entry name" value="TTC3/DZIP3/RBM44-like_helical"/>
</dbReference>
<dbReference type="InterPro" id="IPR013083">
    <property type="entry name" value="Znf_RING/FYVE/PHD"/>
</dbReference>
<dbReference type="PANTHER" id="PTHR17550">
    <property type="entry name" value="E3 UBIQUITIN-PROTEIN LIGASE TTC3"/>
    <property type="match status" value="1"/>
</dbReference>
<dbReference type="Gene3D" id="3.30.40.10">
    <property type="entry name" value="Zinc/RING finger domain, C3HC4 (zinc finger)"/>
    <property type="match status" value="1"/>
</dbReference>
<keyword evidence="16" id="KW-1185">Reference proteome</keyword>
<dbReference type="SUPFAM" id="SSF57850">
    <property type="entry name" value="RING/U-box"/>
    <property type="match status" value="1"/>
</dbReference>
<comment type="pathway">
    <text evidence="3">Protein modification; protein ubiquitination.</text>
</comment>
<evidence type="ECO:0000256" key="12">
    <source>
        <dbReference type="SAM" id="Coils"/>
    </source>
</evidence>
<evidence type="ECO:0000313" key="15">
    <source>
        <dbReference type="EMBL" id="KAK9536812.1"/>
    </source>
</evidence>
<dbReference type="Proteomes" id="UP001488805">
    <property type="component" value="Unassembled WGS sequence"/>
</dbReference>
<dbReference type="GO" id="GO:0008270">
    <property type="term" value="F:zinc ion binding"/>
    <property type="evidence" value="ECO:0007669"/>
    <property type="project" value="UniProtKB-KW"/>
</dbReference>
<feature type="compositionally biased region" description="Basic and acidic residues" evidence="13">
    <location>
        <begin position="358"/>
        <end position="373"/>
    </location>
</feature>
<dbReference type="InterPro" id="IPR001841">
    <property type="entry name" value="Znf_RING"/>
</dbReference>
<dbReference type="InterPro" id="IPR043866">
    <property type="entry name" value="TTC3/DZIP3_dom"/>
</dbReference>
<organism evidence="15 16">
    <name type="scientific">Zoarces viviparus</name>
    <name type="common">Viviparous eelpout</name>
    <name type="synonym">Blennius viviparus</name>
    <dbReference type="NCBI Taxonomy" id="48416"/>
    <lineage>
        <taxon>Eukaryota</taxon>
        <taxon>Metazoa</taxon>
        <taxon>Chordata</taxon>
        <taxon>Craniata</taxon>
        <taxon>Vertebrata</taxon>
        <taxon>Euteleostomi</taxon>
        <taxon>Actinopterygii</taxon>
        <taxon>Neopterygii</taxon>
        <taxon>Teleostei</taxon>
        <taxon>Neoteleostei</taxon>
        <taxon>Acanthomorphata</taxon>
        <taxon>Eupercaria</taxon>
        <taxon>Perciformes</taxon>
        <taxon>Cottioidei</taxon>
        <taxon>Zoarcales</taxon>
        <taxon>Zoarcidae</taxon>
        <taxon>Zoarcinae</taxon>
        <taxon>Zoarces</taxon>
    </lineage>
</organism>
<dbReference type="Pfam" id="PF24525">
    <property type="entry name" value="TTC3"/>
    <property type="match status" value="1"/>
</dbReference>
<feature type="compositionally biased region" description="Low complexity" evidence="13">
    <location>
        <begin position="1503"/>
        <end position="1528"/>
    </location>
</feature>
<sequence>MSDSDSDCDWEDSRGRNYLTKNDTIVAFRPSDESFERWVLITAETRRDAGQRMRICAFWLPILLQREESGPTVCWALQLGLTSNGSNEISLKNLNRIEIVEAILRALERGTVKRDQTKQVVLISNMFNLRSPGVLDDALQWLERTGEPNIRHRVMDLGHTHMCHTALHLIFTEFAKYIQEMGSHFERTMKSLTARPAEYLIEKSEEMKKKGNENFQKKQYEDAVKFYSKAITFYPDNHIVYGNRALCYIRSKKYLKAVGDAKCATLIKPLWAKGHYRYCEALFFLGEIKKAIDANLMAQRLCRDDHEGFKDLEQQHLKFAEMLMPDPKAVQPKKTPSKRPESTNRVKKSDATPQFKVTEVKLEKTPVKNERTADAGAKNSKPSKSELSSKNGRGAPSTPKKKAKNINQSEEENQKDDDESNKCSELRSMVQDAHTALTDLRSRNAEQAFRKALVLVETSTPKDLGLSTLDELLLLYGLASALTEIGQLEELGEAQRLLDKIKSFEERTFQCLVYYAVGRVYLRENRFALALEQFSDSLQTVKNRITPGKLTWPLTKEIVKETLPEYFKGILEHAIELCRFPPIPDAICRLEKCLVPLKAEIYLTDPDFKGFIRICCCKSCIVEYHTACWKTLKTSSFDKNEKEFLQDPCLTPDCVGQICNIKIYSPTGLIKCRFESLVAKPQTQKKPKVNQKCTSLKKLKSREEHKLKRNQHKQSFLEKQAINDEILQKDDSATHSQQKAWLLYRDRVLLQISENMELLREEKGIHVSLLTDSLKPWLELDSSRGNQVAGRILNWQQEPLETLSDVVELLLERKNRVWARVLIQLLSGCLDIDPKLSNWALQLNNAGLNAAKSFIERYAGHLEQLDLAFLLNFGPLQDVIIEKLGTRPELFSSAGLTVTEYLNQAPAHDMRLFIWTLEEHRDEYLTCHHILDDYFDMMDGHCSVLKKSDENQNQNNSPLKSRGRKKKQRETKGVIVWPATTAPTPRDDWEQDLFEDDSLSFLHPGDPFSVPSHLREQVADFEDQYNSTRHRSQYKQILDNNPDPTKESLYDYFAQILEEHGPLVAEDRLLVGELGNFPSVAQLKIQETGGFEAFLLESLRFIKMGRCIGLAKHAVSLQQAVHGAGLDDLDVIADPGSDSRCLDECRESAFTSYLDVYSSAQTDIYHALPNPYVIGSQPALPDELYHWNFDDRQPEAPYVLPNDYGELDLDLDLDDGLLETSSTTTDGSFLKKHAEVQTCQESMRSVAVNTEIHERFESCPGHINKKQKSNRKLEQQIKKMAKGCDKVNLRHEEDIAVLKEDIQKITANIQVTNKELALFQQKLEEEVKKDQKEKKANQEGLKALKTTIEDLVEQHESLSQNIREKKASFDSKLSDSLELSNQSAAEKMSLEDEVKRCKLSFTSATRRSQAAQVMVVESSRDQGLFVLYRELATGKTLLTKLDEAAHRYPTPDLETTRNSWRANVQEVEKKISTAEAQYKEQLDQVKNGRRLSELPPVNVNNQSEPPAAPSVAAAEYSPPSSSSHGAPPVIAPVIPPPAAEAAAVQPPAQLKPPARTLEPQHNTVFDKSLERLTSMFPDYTRLDLMRFVQELRSSGGGSLSSMSMQDMVGGVTQLILDHQEKPKAAKASKARGVPAVCTPPVVAPVWLQKRDNTQSNVEKLKAAKTPAHAYPVWNSPELKRETHSNALNIGDPCIICHEDMNPIDICVLVCRHSFHNECIRSWLKEQSTCPTCRDHALLPEEFPALSLRRRQAP</sequence>
<feature type="region of interest" description="Disordered" evidence="13">
    <location>
        <begin position="323"/>
        <end position="423"/>
    </location>
</feature>
<keyword evidence="7" id="KW-0479">Metal-binding</keyword>
<dbReference type="EMBL" id="JBCEZU010000045">
    <property type="protein sequence ID" value="KAK9536812.1"/>
    <property type="molecule type" value="Genomic_DNA"/>
</dbReference>
<dbReference type="SMART" id="SM00028">
    <property type="entry name" value="TPR"/>
    <property type="match status" value="4"/>
</dbReference>
<dbReference type="PANTHER" id="PTHR17550:SF8">
    <property type="entry name" value="RING-TYPE E3 UBIQUITIN TRANSFERASE"/>
    <property type="match status" value="1"/>
</dbReference>
<evidence type="ECO:0000256" key="10">
    <source>
        <dbReference type="PROSITE-ProRule" id="PRU00175"/>
    </source>
</evidence>
<dbReference type="InterPro" id="IPR056871">
    <property type="entry name" value="WH_TTC3"/>
</dbReference>
<dbReference type="Pfam" id="PF19179">
    <property type="entry name" value="TTC3_DZIP3_dom"/>
    <property type="match status" value="1"/>
</dbReference>
<dbReference type="CDD" id="cd16481">
    <property type="entry name" value="RING-H2_TTC3"/>
    <property type="match status" value="1"/>
</dbReference>
<dbReference type="GO" id="GO:0061630">
    <property type="term" value="F:ubiquitin protein ligase activity"/>
    <property type="evidence" value="ECO:0007669"/>
    <property type="project" value="UniProtKB-EC"/>
</dbReference>
<feature type="region of interest" description="Disordered" evidence="13">
    <location>
        <begin position="946"/>
        <end position="973"/>
    </location>
</feature>
<feature type="compositionally biased region" description="Acidic residues" evidence="13">
    <location>
        <begin position="409"/>
        <end position="419"/>
    </location>
</feature>
<feature type="repeat" description="TPR" evidence="11">
    <location>
        <begin position="204"/>
        <end position="237"/>
    </location>
</feature>
<dbReference type="PROSITE" id="PS50089">
    <property type="entry name" value="ZF_RING_2"/>
    <property type="match status" value="1"/>
</dbReference>
<evidence type="ECO:0000259" key="14">
    <source>
        <dbReference type="PROSITE" id="PS50089"/>
    </source>
</evidence>
<dbReference type="InterPro" id="IPR019734">
    <property type="entry name" value="TPR_rpt"/>
</dbReference>
<dbReference type="SUPFAM" id="SSF48452">
    <property type="entry name" value="TPR-like"/>
    <property type="match status" value="2"/>
</dbReference>
<feature type="domain" description="RING-type" evidence="14">
    <location>
        <begin position="1693"/>
        <end position="1733"/>
    </location>
</feature>
<feature type="coiled-coil region" evidence="12">
    <location>
        <begin position="1263"/>
        <end position="1368"/>
    </location>
</feature>
<dbReference type="InterPro" id="IPR011990">
    <property type="entry name" value="TPR-like_helical_dom_sf"/>
</dbReference>
<gene>
    <name evidence="15" type="ORF">VZT92_006571</name>
</gene>
<evidence type="ECO:0000256" key="13">
    <source>
        <dbReference type="SAM" id="MobiDB-lite"/>
    </source>
</evidence>